<accession>A0ABW6BMN3</accession>
<protein>
    <submittedName>
        <fullName evidence="2">Glycosyltransferase family 2 protein</fullName>
    </submittedName>
</protein>
<dbReference type="SUPFAM" id="SSF53448">
    <property type="entry name" value="Nucleotide-diphospho-sugar transferases"/>
    <property type="match status" value="1"/>
</dbReference>
<dbReference type="PANTHER" id="PTHR43179:SF10">
    <property type="entry name" value="GLYCOSYL TRANSFERASE"/>
    <property type="match status" value="1"/>
</dbReference>
<proteinExistence type="predicted"/>
<dbReference type="PANTHER" id="PTHR43179">
    <property type="entry name" value="RHAMNOSYLTRANSFERASE WBBL"/>
    <property type="match status" value="1"/>
</dbReference>
<dbReference type="RefSeq" id="WP_377479255.1">
    <property type="nucleotide sequence ID" value="NZ_JBHUOX010000001.1"/>
</dbReference>
<evidence type="ECO:0000313" key="3">
    <source>
        <dbReference type="Proteomes" id="UP001597641"/>
    </source>
</evidence>
<dbReference type="Gene3D" id="3.90.550.10">
    <property type="entry name" value="Spore Coat Polysaccharide Biosynthesis Protein SpsA, Chain A"/>
    <property type="match status" value="1"/>
</dbReference>
<dbReference type="Proteomes" id="UP001597641">
    <property type="component" value="Unassembled WGS sequence"/>
</dbReference>
<keyword evidence="3" id="KW-1185">Reference proteome</keyword>
<reference evidence="3" key="1">
    <citation type="journal article" date="2019" name="Int. J. Syst. Evol. Microbiol.">
        <title>The Global Catalogue of Microorganisms (GCM) 10K type strain sequencing project: providing services to taxonomists for standard genome sequencing and annotation.</title>
        <authorList>
            <consortium name="The Broad Institute Genomics Platform"/>
            <consortium name="The Broad Institute Genome Sequencing Center for Infectious Disease"/>
            <person name="Wu L."/>
            <person name="Ma J."/>
        </authorList>
    </citation>
    <scope>NUCLEOTIDE SEQUENCE [LARGE SCALE GENOMIC DNA]</scope>
    <source>
        <strain evidence="3">KCTC 23984</strain>
    </source>
</reference>
<organism evidence="2 3">
    <name type="scientific">Pontibacter toksunensis</name>
    <dbReference type="NCBI Taxonomy" id="1332631"/>
    <lineage>
        <taxon>Bacteria</taxon>
        <taxon>Pseudomonadati</taxon>
        <taxon>Bacteroidota</taxon>
        <taxon>Cytophagia</taxon>
        <taxon>Cytophagales</taxon>
        <taxon>Hymenobacteraceae</taxon>
        <taxon>Pontibacter</taxon>
    </lineage>
</organism>
<dbReference type="EMBL" id="JBHUOX010000001">
    <property type="protein sequence ID" value="MFD2998831.1"/>
    <property type="molecule type" value="Genomic_DNA"/>
</dbReference>
<sequence>MKYSITASIVTYNNNREVLQQAVESFLNTELPVHLFIIDNSPTDALKNICADLRCTYVFNNANLGFGAAHNIAMRLVMDSSEYHLVLNPDVYFEAGTLEKLYVFMQTHSGAGLVMPKVLYPDGSIQHLCKLLPSPSDLFLRRFMKWNKDTLEKSNHTFELRFTGYNKLMSVPYLSGCFMFLRTSALKKVGLFDERIFMYSEDADLSRRMHQQFDTLFYPEAVIYHHFEKGSHKSLKLLWYAVHGNCIYFNKWGWFFDKERNRINSAVLANLSS</sequence>
<evidence type="ECO:0000259" key="1">
    <source>
        <dbReference type="Pfam" id="PF00535"/>
    </source>
</evidence>
<name>A0ABW6BMN3_9BACT</name>
<evidence type="ECO:0000313" key="2">
    <source>
        <dbReference type="EMBL" id="MFD2998831.1"/>
    </source>
</evidence>
<feature type="domain" description="Glycosyltransferase 2-like" evidence="1">
    <location>
        <begin position="9"/>
        <end position="154"/>
    </location>
</feature>
<dbReference type="InterPro" id="IPR029044">
    <property type="entry name" value="Nucleotide-diphossugar_trans"/>
</dbReference>
<dbReference type="CDD" id="cd04186">
    <property type="entry name" value="GT_2_like_c"/>
    <property type="match status" value="1"/>
</dbReference>
<gene>
    <name evidence="2" type="ORF">ACFS7Z_00540</name>
</gene>
<dbReference type="InterPro" id="IPR001173">
    <property type="entry name" value="Glyco_trans_2-like"/>
</dbReference>
<dbReference type="Pfam" id="PF00535">
    <property type="entry name" value="Glycos_transf_2"/>
    <property type="match status" value="1"/>
</dbReference>
<comment type="caution">
    <text evidence="2">The sequence shown here is derived from an EMBL/GenBank/DDBJ whole genome shotgun (WGS) entry which is preliminary data.</text>
</comment>